<evidence type="ECO:0000256" key="7">
    <source>
        <dbReference type="ARBA" id="ARBA00023014"/>
    </source>
</evidence>
<evidence type="ECO:0000313" key="11">
    <source>
        <dbReference type="Proteomes" id="UP000425916"/>
    </source>
</evidence>
<dbReference type="AlphaFoldDB" id="A0A6I5ZTQ3"/>
<keyword evidence="7" id="KW-0411">Iron-sulfur</keyword>
<name>A0A6I5ZTQ3_9FIRM</name>
<dbReference type="InterPro" id="IPR036503">
    <property type="entry name" value="Ald_Fedxn_OxRdtase_N_sf"/>
</dbReference>
<dbReference type="InterPro" id="IPR013983">
    <property type="entry name" value="Ald_Fedxn_OxRdtase_N"/>
</dbReference>
<evidence type="ECO:0000256" key="4">
    <source>
        <dbReference type="ARBA" id="ARBA00022723"/>
    </source>
</evidence>
<dbReference type="PANTHER" id="PTHR30038:SF0">
    <property type="entry name" value="TUNGSTEN-CONTAINING ALDEHYDE FERREDOXIN OXIDOREDUCTASE"/>
    <property type="match status" value="1"/>
</dbReference>
<dbReference type="Pfam" id="PF01314">
    <property type="entry name" value="AFOR_C"/>
    <property type="match status" value="1"/>
</dbReference>
<sequence>MYGWVGQLLRVNLSSGECRVEKLDPALARDYVGARGLASKILYDEVDPQVDPLAPENKLIFMTGPLTGTMAISASRYNVVTRSPLTGAIAASSSGGYFGGELKYAGFDGIIFEGKATEPVYLWIEDGAYELRPAGELWGKNTHETEEAIKAATCPNARVACIGPAGEKLVRFACVINDKHRAAGRSGVGAVMGSKNLKAVAVRGHGGIKVADGPAFREAVLAALAKIKANDVTHGGLPAYGTGVLVNVINAHGGLPTRNFQTGIFAGASKISGEALAENYLVRKKGCLACPIACGRATLVPRGPYAGHGEGPEYEALWSLGADCGVDDLAAVTKANYLANELGYDPISFGATLACAMELYEKGYLPAKDTELPLEFGNAAVLVETARKVGYREGIGDLLAEGSYRLAERYGHPELSMSSKKQEYPAYDPRAFQGIGLNYATANRGGCHVRGYTIASEVLGIPVQTDPHSPEGKAALDKAFQDLTALVDASGMCLFTTFALGAPDIVSMLAPATGVPYTEETALLAGERIYNLERLFNFSAGLTKEDDTLAPRLLAEPMPEGPARGKTSALAQMLAEYYQVRGWDEEGRVTAATMERLGLA</sequence>
<comment type="cofactor">
    <cofactor evidence="1">
        <name>[4Fe-4S] cluster</name>
        <dbReference type="ChEBI" id="CHEBI:49883"/>
    </cofactor>
</comment>
<dbReference type="Gene3D" id="1.10.569.10">
    <property type="entry name" value="Aldehyde Ferredoxin Oxidoreductase Protein, subunit A, domain 2"/>
    <property type="match status" value="1"/>
</dbReference>
<keyword evidence="4" id="KW-0479">Metal-binding</keyword>
<dbReference type="PANTHER" id="PTHR30038">
    <property type="entry name" value="ALDEHYDE FERREDOXIN OXIDOREDUCTASE"/>
    <property type="match status" value="1"/>
</dbReference>
<organism evidence="10 11">
    <name type="scientific">Neomoorella glycerini</name>
    <dbReference type="NCBI Taxonomy" id="55779"/>
    <lineage>
        <taxon>Bacteria</taxon>
        <taxon>Bacillati</taxon>
        <taxon>Bacillota</taxon>
        <taxon>Clostridia</taxon>
        <taxon>Neomoorellales</taxon>
        <taxon>Neomoorellaceae</taxon>
        <taxon>Neomoorella</taxon>
    </lineage>
</organism>
<keyword evidence="5 10" id="KW-0560">Oxidoreductase</keyword>
<evidence type="ECO:0000313" key="10">
    <source>
        <dbReference type="EMBL" id="QGP92761.1"/>
    </source>
</evidence>
<proteinExistence type="inferred from homology"/>
<dbReference type="InterPro" id="IPR036021">
    <property type="entry name" value="Tungsten_al_ferr_oxy-like_C"/>
</dbReference>
<keyword evidence="11" id="KW-1185">Reference proteome</keyword>
<protein>
    <submittedName>
        <fullName evidence="10">Putative oxidoreductase YdhV</fullName>
        <ecNumber evidence="10">1.-.-.-</ecNumber>
    </submittedName>
</protein>
<dbReference type="InterPro" id="IPR013984">
    <property type="entry name" value="Ald_Fedxn_OxRdtase_dom2"/>
</dbReference>
<evidence type="ECO:0000256" key="1">
    <source>
        <dbReference type="ARBA" id="ARBA00001966"/>
    </source>
</evidence>
<dbReference type="Proteomes" id="UP000425916">
    <property type="component" value="Chromosome"/>
</dbReference>
<dbReference type="GO" id="GO:0016625">
    <property type="term" value="F:oxidoreductase activity, acting on the aldehyde or oxo group of donors, iron-sulfur protein as acceptor"/>
    <property type="evidence" value="ECO:0007669"/>
    <property type="project" value="InterPro"/>
</dbReference>
<dbReference type="Gene3D" id="1.10.599.10">
    <property type="entry name" value="Aldehyde Ferredoxin Oxidoreductase Protein, subunit A, domain 3"/>
    <property type="match status" value="1"/>
</dbReference>
<dbReference type="SMART" id="SM00790">
    <property type="entry name" value="AFOR_N"/>
    <property type="match status" value="1"/>
</dbReference>
<dbReference type="InterPro" id="IPR051919">
    <property type="entry name" value="W-dependent_AOR"/>
</dbReference>
<keyword evidence="6" id="KW-0408">Iron</keyword>
<dbReference type="InterPro" id="IPR013985">
    <property type="entry name" value="Ald_Fedxn_OxRdtase_dom3"/>
</dbReference>
<keyword evidence="3" id="KW-0004">4Fe-4S</keyword>
<accession>A0A6I5ZTQ3</accession>
<dbReference type="EMBL" id="CP046244">
    <property type="protein sequence ID" value="QGP92761.1"/>
    <property type="molecule type" value="Genomic_DNA"/>
</dbReference>
<evidence type="ECO:0000256" key="5">
    <source>
        <dbReference type="ARBA" id="ARBA00023002"/>
    </source>
</evidence>
<dbReference type="InterPro" id="IPR001203">
    <property type="entry name" value="OxRdtase_Ald_Fedxn_C"/>
</dbReference>
<comment type="similarity">
    <text evidence="2">Belongs to the AOR/FOR family.</text>
</comment>
<dbReference type="SUPFAM" id="SSF48310">
    <property type="entry name" value="Aldehyde ferredoxin oxidoreductase, C-terminal domains"/>
    <property type="match status" value="1"/>
</dbReference>
<dbReference type="SUPFAM" id="SSF56228">
    <property type="entry name" value="Aldehyde ferredoxin oxidoreductase, N-terminal domain"/>
    <property type="match status" value="1"/>
</dbReference>
<evidence type="ECO:0000256" key="8">
    <source>
        <dbReference type="ARBA" id="ARBA00049934"/>
    </source>
</evidence>
<evidence type="ECO:0000256" key="3">
    <source>
        <dbReference type="ARBA" id="ARBA00022485"/>
    </source>
</evidence>
<evidence type="ECO:0000256" key="6">
    <source>
        <dbReference type="ARBA" id="ARBA00023004"/>
    </source>
</evidence>
<dbReference type="RefSeq" id="WP_156273707.1">
    <property type="nucleotide sequence ID" value="NZ_CP046244.1"/>
</dbReference>
<evidence type="ECO:0000259" key="9">
    <source>
        <dbReference type="SMART" id="SM00790"/>
    </source>
</evidence>
<dbReference type="GO" id="GO:0046872">
    <property type="term" value="F:metal ion binding"/>
    <property type="evidence" value="ECO:0007669"/>
    <property type="project" value="UniProtKB-KW"/>
</dbReference>
<dbReference type="Pfam" id="PF02730">
    <property type="entry name" value="AFOR_N"/>
    <property type="match status" value="1"/>
</dbReference>
<dbReference type="GO" id="GO:0051539">
    <property type="term" value="F:4 iron, 4 sulfur cluster binding"/>
    <property type="evidence" value="ECO:0007669"/>
    <property type="project" value="UniProtKB-KW"/>
</dbReference>
<dbReference type="OrthoDB" id="9763894at2"/>
<dbReference type="GO" id="GO:0009055">
    <property type="term" value="F:electron transfer activity"/>
    <property type="evidence" value="ECO:0007669"/>
    <property type="project" value="InterPro"/>
</dbReference>
<evidence type="ECO:0000256" key="2">
    <source>
        <dbReference type="ARBA" id="ARBA00011032"/>
    </source>
</evidence>
<dbReference type="EC" id="1.-.-.-" evidence="10"/>
<comment type="cofactor">
    <cofactor evidence="8">
        <name>tungstopterin</name>
        <dbReference type="ChEBI" id="CHEBI:30402"/>
    </cofactor>
</comment>
<feature type="domain" description="Aldehyde ferredoxin oxidoreductase N-terminal" evidence="9">
    <location>
        <begin position="4"/>
        <end position="206"/>
    </location>
</feature>
<reference evidence="10 11" key="1">
    <citation type="submission" date="2019-11" db="EMBL/GenBank/DDBJ databases">
        <title>Genome sequence of Moorella glycerini DSM11254.</title>
        <authorList>
            <person name="Poehlein A."/>
            <person name="Boeer T."/>
            <person name="Daniel R."/>
        </authorList>
    </citation>
    <scope>NUCLEOTIDE SEQUENCE [LARGE SCALE GENOMIC DNA]</scope>
    <source>
        <strain evidence="10 11">DSM 11254</strain>
    </source>
</reference>
<gene>
    <name evidence="10" type="primary">ydhV_4</name>
    <name evidence="10" type="ORF">MGLY_21510</name>
</gene>
<dbReference type="Gene3D" id="3.60.9.10">
    <property type="entry name" value="Aldehyde ferredoxin oxidoreductase, N-terminal domain"/>
    <property type="match status" value="1"/>
</dbReference>